<comment type="caution">
    <text evidence="4">The sequence shown here is derived from an EMBL/GenBank/DDBJ whole genome shotgun (WGS) entry which is preliminary data.</text>
</comment>
<dbReference type="CDD" id="cd24077">
    <property type="entry name" value="ASKHA_ATPase_ROK_SaXylR-like"/>
    <property type="match status" value="1"/>
</dbReference>
<dbReference type="SUPFAM" id="SSF46785">
    <property type="entry name" value="Winged helix' DNA-binding domain"/>
    <property type="match status" value="1"/>
</dbReference>
<dbReference type="GO" id="GO:0042732">
    <property type="term" value="P:D-xylose metabolic process"/>
    <property type="evidence" value="ECO:0007669"/>
    <property type="project" value="UniProtKB-KW"/>
</dbReference>
<dbReference type="InterPro" id="IPR036390">
    <property type="entry name" value="WH_DNA-bd_sf"/>
</dbReference>
<proteinExistence type="inferred from homology"/>
<dbReference type="Proteomes" id="UP000522720">
    <property type="component" value="Unassembled WGS sequence"/>
</dbReference>
<organism evidence="4 5">
    <name type="scientific">Streptococcus ovuberis</name>
    <dbReference type="NCBI Taxonomy" id="1936207"/>
    <lineage>
        <taxon>Bacteria</taxon>
        <taxon>Bacillati</taxon>
        <taxon>Bacillota</taxon>
        <taxon>Bacilli</taxon>
        <taxon>Lactobacillales</taxon>
        <taxon>Streptococcaceae</taxon>
        <taxon>Streptococcus</taxon>
    </lineage>
</organism>
<dbReference type="InterPro" id="IPR000600">
    <property type="entry name" value="ROK"/>
</dbReference>
<dbReference type="PANTHER" id="PTHR18964:SF149">
    <property type="entry name" value="BIFUNCTIONAL UDP-N-ACETYLGLUCOSAMINE 2-EPIMERASE_N-ACETYLMANNOSAMINE KINASE"/>
    <property type="match status" value="1"/>
</dbReference>
<protein>
    <submittedName>
        <fullName evidence="4">ROK family transcriptional regulator</fullName>
    </submittedName>
</protein>
<dbReference type="PANTHER" id="PTHR18964">
    <property type="entry name" value="ROK (REPRESSOR, ORF, KINASE) FAMILY"/>
    <property type="match status" value="1"/>
</dbReference>
<dbReference type="SUPFAM" id="SSF53067">
    <property type="entry name" value="Actin-like ATPase domain"/>
    <property type="match status" value="1"/>
</dbReference>
<evidence type="ECO:0000313" key="5">
    <source>
        <dbReference type="Proteomes" id="UP000522720"/>
    </source>
</evidence>
<evidence type="ECO:0000256" key="1">
    <source>
        <dbReference type="ARBA" id="ARBA00002486"/>
    </source>
</evidence>
<dbReference type="InterPro" id="IPR043129">
    <property type="entry name" value="ATPase_NBD"/>
</dbReference>
<accession>A0A7X6MW89</accession>
<evidence type="ECO:0000313" key="4">
    <source>
        <dbReference type="EMBL" id="NKZ19540.1"/>
    </source>
</evidence>
<comment type="function">
    <text evidence="1">Transcriptional repressor of xylose-utilizing enzymes.</text>
</comment>
<dbReference type="Pfam" id="PF00480">
    <property type="entry name" value="ROK"/>
    <property type="match status" value="1"/>
</dbReference>
<dbReference type="PROSITE" id="PS01125">
    <property type="entry name" value="ROK"/>
    <property type="match status" value="1"/>
</dbReference>
<comment type="similarity">
    <text evidence="2">Belongs to the ROK (NagC/XylR) family.</text>
</comment>
<dbReference type="InterPro" id="IPR036388">
    <property type="entry name" value="WH-like_DNA-bd_sf"/>
</dbReference>
<keyword evidence="3" id="KW-0859">Xylose metabolism</keyword>
<sequence length="387" mass="42223">MITDKYLIREQNASLVLNTIIEHQPISRADIASYTQLNKATVSSIITDLIEKELIFESGIGESSSIGGRKPIYLTFNAYAGLALAVDVGYNYVSLMVAYLDGTTIHSQKIKQTIDATTIIPSIVGIIKQVIPSLPHTPHSIVGLSVAIHGIVVDNNIQFSPFYDTQGTQIYDALSQEFSFPIYIENEANLAALGEYTFRVQEDNVISVSIHSGIGVGIVQDKVLQTGAHGHSGEIGHTILYRDGIPCACGNNGCLEKYASNKAIYDAYASHKGQPDVNSDVITKSLTEHDEFTLNLLEEKAAELAIGLNTLIMLYDPEVVIINSSIYKKNPQYLKVLQKNLKSAFTRDVSLTISTLEDEATLFGGISVVTSQFLNLPSLKFFKTKAG</sequence>
<keyword evidence="5" id="KW-1185">Reference proteome</keyword>
<dbReference type="AlphaFoldDB" id="A0A7X6MW89"/>
<dbReference type="Gene3D" id="3.30.420.40">
    <property type="match status" value="2"/>
</dbReference>
<evidence type="ECO:0000256" key="2">
    <source>
        <dbReference type="ARBA" id="ARBA00006479"/>
    </source>
</evidence>
<gene>
    <name evidence="4" type="ORF">HF992_01500</name>
</gene>
<name>A0A7X6MW89_9STRE</name>
<evidence type="ECO:0000256" key="3">
    <source>
        <dbReference type="ARBA" id="ARBA00022629"/>
    </source>
</evidence>
<dbReference type="Gene3D" id="1.10.10.10">
    <property type="entry name" value="Winged helix-like DNA-binding domain superfamily/Winged helix DNA-binding domain"/>
    <property type="match status" value="1"/>
</dbReference>
<dbReference type="InterPro" id="IPR049874">
    <property type="entry name" value="ROK_cs"/>
</dbReference>
<keyword evidence="3" id="KW-0119">Carbohydrate metabolism</keyword>
<dbReference type="EMBL" id="JAAXPR010000002">
    <property type="protein sequence ID" value="NKZ19540.1"/>
    <property type="molecule type" value="Genomic_DNA"/>
</dbReference>
<dbReference type="RefSeq" id="WP_168548297.1">
    <property type="nucleotide sequence ID" value="NZ_JAAXPR010000002.1"/>
</dbReference>
<reference evidence="4 5" key="1">
    <citation type="submission" date="2020-04" db="EMBL/GenBank/DDBJ databases">
        <title>MicrobeNet Type strains.</title>
        <authorList>
            <person name="Nicholson A.C."/>
        </authorList>
    </citation>
    <scope>NUCLEOTIDE SEQUENCE [LARGE SCALE GENOMIC DNA]</scope>
    <source>
        <strain evidence="4 5">CCUG 69612</strain>
    </source>
</reference>